<dbReference type="Proteomes" id="UP001341840">
    <property type="component" value="Unassembled WGS sequence"/>
</dbReference>
<gene>
    <name evidence="3" type="ORF">PIB30_093288</name>
</gene>
<comment type="caution">
    <text evidence="3">The sequence shown here is derived from an EMBL/GenBank/DDBJ whole genome shotgun (WGS) entry which is preliminary data.</text>
</comment>
<dbReference type="InterPro" id="IPR032675">
    <property type="entry name" value="LRR_dom_sf"/>
</dbReference>
<evidence type="ECO:0000259" key="2">
    <source>
        <dbReference type="Pfam" id="PF23247"/>
    </source>
</evidence>
<keyword evidence="4" id="KW-1185">Reference proteome</keyword>
<dbReference type="SUPFAM" id="SSF52047">
    <property type="entry name" value="RNI-like"/>
    <property type="match status" value="2"/>
</dbReference>
<dbReference type="Pfam" id="PF23247">
    <property type="entry name" value="LRR_RPS2"/>
    <property type="match status" value="3"/>
</dbReference>
<evidence type="ECO:0000256" key="1">
    <source>
        <dbReference type="ARBA" id="ARBA00022821"/>
    </source>
</evidence>
<evidence type="ECO:0000313" key="4">
    <source>
        <dbReference type="Proteomes" id="UP001341840"/>
    </source>
</evidence>
<accession>A0ABU6VV95</accession>
<dbReference type="EMBL" id="JASCZI010153015">
    <property type="protein sequence ID" value="MED6176969.1"/>
    <property type="molecule type" value="Genomic_DNA"/>
</dbReference>
<evidence type="ECO:0000313" key="3">
    <source>
        <dbReference type="EMBL" id="MED6176969.1"/>
    </source>
</evidence>
<name>A0ABU6VV95_9FABA</name>
<proteinExistence type="predicted"/>
<feature type="domain" description="Disease resistance protein At4g27190-like leucine-rich repeats" evidence="2">
    <location>
        <begin position="283"/>
        <end position="374"/>
    </location>
</feature>
<dbReference type="PANTHER" id="PTHR33463">
    <property type="entry name" value="NB-ARC DOMAIN-CONTAINING PROTEIN-RELATED"/>
    <property type="match status" value="1"/>
</dbReference>
<organism evidence="3 4">
    <name type="scientific">Stylosanthes scabra</name>
    <dbReference type="NCBI Taxonomy" id="79078"/>
    <lineage>
        <taxon>Eukaryota</taxon>
        <taxon>Viridiplantae</taxon>
        <taxon>Streptophyta</taxon>
        <taxon>Embryophyta</taxon>
        <taxon>Tracheophyta</taxon>
        <taxon>Spermatophyta</taxon>
        <taxon>Magnoliopsida</taxon>
        <taxon>eudicotyledons</taxon>
        <taxon>Gunneridae</taxon>
        <taxon>Pentapetalae</taxon>
        <taxon>rosids</taxon>
        <taxon>fabids</taxon>
        <taxon>Fabales</taxon>
        <taxon>Fabaceae</taxon>
        <taxon>Papilionoideae</taxon>
        <taxon>50 kb inversion clade</taxon>
        <taxon>dalbergioids sensu lato</taxon>
        <taxon>Dalbergieae</taxon>
        <taxon>Pterocarpus clade</taxon>
        <taxon>Stylosanthes</taxon>
    </lineage>
</organism>
<sequence length="519" mass="59624">MELSLPQDAFSNLEFLSLFKLTNIKEICCSPIEDSSSISKLKTVKVKMCSQLKSIFFFYIVKFLTSLETIHVSECHSLQAVVSEEEEGSNKVVLHKLSSLALQRLPSFVSFYMTYDREIMPAQDEVDIQNLEIVPAEDERSATTSFSLFNENVEIPNLEMLELFSIKIDKIWSNRPSTSWFQNLIKLTLNDCCNLTYLCSLSVACNLNKLKSISISDCPLMERLFITEGNKNEYSKDHIFPELEEIQLSHMEMLQEIWPREEEEVSVKSFRSLISVDIEWCILKVYWCESVEFIFEIKGSPPQNDTKSAPLELIDLYDLPHLKQVWSVDPKRVLNFTNLQSIEISDCNRMSNVLPASIANDLGKLESFSIESCGNLEEIIACDGGSETSSEVFKFPELVSMSFINGNVQVVGRLISNRGKYRINSLKHLQLLDGWQSNDETLYSFLHTIPNLQILKLSDDFNIRELVPSGNMLPSKDWDPFYFLRNSLCPFHIWGILDLKEILLFRDHCTAWSYTFATN</sequence>
<dbReference type="PANTHER" id="PTHR33463:SF145">
    <property type="entry name" value="NB-ARC DOMAIN-CONTAINING PROTEIN"/>
    <property type="match status" value="1"/>
</dbReference>
<dbReference type="InterPro" id="IPR050905">
    <property type="entry name" value="Plant_NBS-LRR"/>
</dbReference>
<dbReference type="Gene3D" id="3.80.10.10">
    <property type="entry name" value="Ribonuclease Inhibitor"/>
    <property type="match status" value="2"/>
</dbReference>
<keyword evidence="1" id="KW-0611">Plant defense</keyword>
<dbReference type="InterPro" id="IPR057135">
    <property type="entry name" value="At4g27190-like_LRR"/>
</dbReference>
<protein>
    <recommendedName>
        <fullName evidence="2">Disease resistance protein At4g27190-like leucine-rich repeats domain-containing protein</fullName>
    </recommendedName>
</protein>
<feature type="domain" description="Disease resistance protein At4g27190-like leucine-rich repeats" evidence="2">
    <location>
        <begin position="158"/>
        <end position="281"/>
    </location>
</feature>
<feature type="domain" description="Disease resistance protein At4g27190-like leucine-rich repeats" evidence="2">
    <location>
        <begin position="16"/>
        <end position="120"/>
    </location>
</feature>
<reference evidence="3 4" key="1">
    <citation type="journal article" date="2023" name="Plants (Basel)">
        <title>Bridging the Gap: Combining Genomics and Transcriptomics Approaches to Understand Stylosanthes scabra, an Orphan Legume from the Brazilian Caatinga.</title>
        <authorList>
            <person name="Ferreira-Neto J.R.C."/>
            <person name="da Silva M.D."/>
            <person name="Binneck E."/>
            <person name="de Melo N.F."/>
            <person name="da Silva R.H."/>
            <person name="de Melo A.L.T.M."/>
            <person name="Pandolfi V."/>
            <person name="Bustamante F.O."/>
            <person name="Brasileiro-Vidal A.C."/>
            <person name="Benko-Iseppon A.M."/>
        </authorList>
    </citation>
    <scope>NUCLEOTIDE SEQUENCE [LARGE SCALE GENOMIC DNA]</scope>
    <source>
        <tissue evidence="3">Leaves</tissue>
    </source>
</reference>